<dbReference type="PANTHER" id="PTHR13281:SF0">
    <property type="entry name" value="TRANSMEMBRANE PROTEIN 70, MITOCHONDRIAL"/>
    <property type="match status" value="1"/>
</dbReference>
<keyword evidence="3" id="KW-0472">Membrane</keyword>
<feature type="region of interest" description="Disordered" evidence="2">
    <location>
        <begin position="215"/>
        <end position="242"/>
    </location>
</feature>
<dbReference type="Pfam" id="PF06979">
    <property type="entry name" value="TMEM70"/>
    <property type="match status" value="1"/>
</dbReference>
<keyword evidence="3" id="KW-1133">Transmembrane helix</keyword>
<accession>A0A023G5P9</accession>
<keyword evidence="3" id="KW-0812">Transmembrane</keyword>
<feature type="transmembrane region" description="Helical" evidence="3">
    <location>
        <begin position="83"/>
        <end position="100"/>
    </location>
</feature>
<feature type="transmembrane region" description="Helical" evidence="3">
    <location>
        <begin position="106"/>
        <end position="129"/>
    </location>
</feature>
<evidence type="ECO:0000256" key="3">
    <source>
        <dbReference type="SAM" id="Phobius"/>
    </source>
</evidence>
<protein>
    <submittedName>
        <fullName evidence="4">Putative integral to mitochondrial membrane</fullName>
    </submittedName>
</protein>
<dbReference type="PANTHER" id="PTHR13281">
    <property type="entry name" value="TRANSMEMBRANE PROTEIN 70, MITOCHONDRIAL"/>
    <property type="match status" value="1"/>
</dbReference>
<dbReference type="InterPro" id="IPR045325">
    <property type="entry name" value="TMEM70/TMEM186/TMEM223"/>
</dbReference>
<sequence>MTLLRTLHTLSSKNFLAGAAILRAQRCDRLHGKQAQQFFASDVQRRCMSTSSSKKQSHCDEKSSSKMLVYLGSIRSTVKMVKSLSLTSSFLGILAQPILLQKLSGSSVGATVIVVSCASFFIFVTPLMLHYITRRYVTELTYDPGTKEFNATTLTLLNRKKEMSFIADDVEVPTVPGPFTTLLAKGRPLFVEVQNFQNADALEHLLGYDKPIDLKMKPSHTPEPEQVLTKQKSTQGSCDQTS</sequence>
<proteinExistence type="evidence at transcript level"/>
<dbReference type="EMBL" id="GBBM01006294">
    <property type="protein sequence ID" value="JAC29124.1"/>
    <property type="molecule type" value="mRNA"/>
</dbReference>
<evidence type="ECO:0000313" key="4">
    <source>
        <dbReference type="EMBL" id="JAC29124.1"/>
    </source>
</evidence>
<evidence type="ECO:0000256" key="1">
    <source>
        <dbReference type="ARBA" id="ARBA00005280"/>
    </source>
</evidence>
<evidence type="ECO:0000256" key="2">
    <source>
        <dbReference type="SAM" id="MobiDB-lite"/>
    </source>
</evidence>
<feature type="compositionally biased region" description="Polar residues" evidence="2">
    <location>
        <begin position="228"/>
        <end position="242"/>
    </location>
</feature>
<name>A0A023G5P9_AMBTT</name>
<organism evidence="4">
    <name type="scientific">Amblyomma triste</name>
    <name type="common">Neotropical tick</name>
    <dbReference type="NCBI Taxonomy" id="251400"/>
    <lineage>
        <taxon>Eukaryota</taxon>
        <taxon>Metazoa</taxon>
        <taxon>Ecdysozoa</taxon>
        <taxon>Arthropoda</taxon>
        <taxon>Chelicerata</taxon>
        <taxon>Arachnida</taxon>
        <taxon>Acari</taxon>
        <taxon>Parasitiformes</taxon>
        <taxon>Ixodida</taxon>
        <taxon>Ixodoidea</taxon>
        <taxon>Ixodidae</taxon>
        <taxon>Amblyomminae</taxon>
        <taxon>Amblyomma</taxon>
    </lineage>
</organism>
<dbReference type="GO" id="GO:0031966">
    <property type="term" value="C:mitochondrial membrane"/>
    <property type="evidence" value="ECO:0007669"/>
    <property type="project" value="TreeGrafter"/>
</dbReference>
<dbReference type="InterPro" id="IPR009724">
    <property type="entry name" value="TMEM70"/>
</dbReference>
<dbReference type="AlphaFoldDB" id="A0A023G5P9"/>
<dbReference type="GO" id="GO:0033615">
    <property type="term" value="P:mitochondrial proton-transporting ATP synthase complex assembly"/>
    <property type="evidence" value="ECO:0007669"/>
    <property type="project" value="TreeGrafter"/>
</dbReference>
<reference evidence="4" key="1">
    <citation type="submission" date="2014-03" db="EMBL/GenBank/DDBJ databases">
        <title>The sialotranscriptome of Amblyomma triste, Amblyomma parvum and Amblyomma cajennense ticks, uncovered by 454-based RNA-seq.</title>
        <authorList>
            <person name="Garcia G.R."/>
            <person name="Gardinassi L.G."/>
            <person name="Ribeiro J.M."/>
            <person name="Anatriello E."/>
            <person name="Ferreira B.R."/>
            <person name="Moreira H.N."/>
            <person name="Mafra C."/>
            <person name="Olegario M.M."/>
            <person name="Szabo P.J."/>
            <person name="Miranda-Santos I.K."/>
            <person name="Maruyama S.R."/>
        </authorList>
    </citation>
    <scope>NUCLEOTIDE SEQUENCE</scope>
    <source>
        <strain evidence="4">Mato Grasso do Sul</strain>
        <tissue evidence="4">Salivary glands</tissue>
    </source>
</reference>
<comment type="similarity">
    <text evidence="1">Belongs to the TMEM70 family.</text>
</comment>